<feature type="coiled-coil region" evidence="6">
    <location>
        <begin position="108"/>
        <end position="163"/>
    </location>
</feature>
<evidence type="ECO:0000259" key="8">
    <source>
        <dbReference type="PROSITE" id="PS50217"/>
    </source>
</evidence>
<keyword evidence="6" id="KW-0175">Coiled coil</keyword>
<dbReference type="Proteomes" id="UP000886885">
    <property type="component" value="Chromosome 5D"/>
</dbReference>
<dbReference type="OrthoDB" id="551672at2759"/>
<dbReference type="GO" id="GO:0005634">
    <property type="term" value="C:nucleus"/>
    <property type="evidence" value="ECO:0007669"/>
    <property type="project" value="UniProtKB-SubCell"/>
</dbReference>
<dbReference type="SMART" id="SM00338">
    <property type="entry name" value="BRLZ"/>
    <property type="match status" value="1"/>
</dbReference>
<keyword evidence="2" id="KW-0805">Transcription regulation</keyword>
<keyword evidence="3" id="KW-0238">DNA-binding</keyword>
<dbReference type="PROSITE" id="PS50217">
    <property type="entry name" value="BZIP"/>
    <property type="match status" value="1"/>
</dbReference>
<keyword evidence="5" id="KW-0539">Nucleus</keyword>
<dbReference type="GO" id="GO:0000976">
    <property type="term" value="F:transcription cis-regulatory region binding"/>
    <property type="evidence" value="ECO:0007669"/>
    <property type="project" value="TreeGrafter"/>
</dbReference>
<keyword evidence="10" id="KW-1185">Reference proteome</keyword>
<evidence type="ECO:0000256" key="3">
    <source>
        <dbReference type="ARBA" id="ARBA00023125"/>
    </source>
</evidence>
<dbReference type="InterPro" id="IPR045314">
    <property type="entry name" value="bZIP_plant_GBF1"/>
</dbReference>
<dbReference type="PANTHER" id="PTHR45764">
    <property type="entry name" value="BZIP TRANSCRIPTION FACTOR 44"/>
    <property type="match status" value="1"/>
</dbReference>
<keyword evidence="4" id="KW-0804">Transcription</keyword>
<dbReference type="InterPro" id="IPR004827">
    <property type="entry name" value="bZIP"/>
</dbReference>
<evidence type="ECO:0000256" key="1">
    <source>
        <dbReference type="ARBA" id="ARBA00004123"/>
    </source>
</evidence>
<accession>A0A8X8A517</accession>
<evidence type="ECO:0000256" key="6">
    <source>
        <dbReference type="SAM" id="Coils"/>
    </source>
</evidence>
<evidence type="ECO:0000256" key="7">
    <source>
        <dbReference type="SAM" id="MobiDB-lite"/>
    </source>
</evidence>
<protein>
    <recommendedName>
        <fullName evidence="8">BZIP domain-containing protein</fullName>
    </recommendedName>
</protein>
<dbReference type="PANTHER" id="PTHR45764:SF38">
    <property type="entry name" value="BZIP TRANSCRIPTION FACTOR 44"/>
    <property type="match status" value="1"/>
</dbReference>
<evidence type="ECO:0000256" key="2">
    <source>
        <dbReference type="ARBA" id="ARBA00023015"/>
    </source>
</evidence>
<name>A0A8X8A517_POPTO</name>
<comment type="caution">
    <text evidence="9">The sequence shown here is derived from an EMBL/GenBank/DDBJ whole genome shotgun (WGS) entry which is preliminary data.</text>
</comment>
<evidence type="ECO:0000313" key="10">
    <source>
        <dbReference type="Proteomes" id="UP000886885"/>
    </source>
</evidence>
<dbReference type="GO" id="GO:0046982">
    <property type="term" value="F:protein heterodimerization activity"/>
    <property type="evidence" value="ECO:0007669"/>
    <property type="project" value="UniProtKB-ARBA"/>
</dbReference>
<dbReference type="EMBL" id="JAAWWB010000010">
    <property type="protein sequence ID" value="KAG6774655.1"/>
    <property type="molecule type" value="Genomic_DNA"/>
</dbReference>
<gene>
    <name evidence="9" type="ORF">POTOM_022015</name>
</gene>
<dbReference type="PROSITE" id="PS00036">
    <property type="entry name" value="BZIP_BASIC"/>
    <property type="match status" value="1"/>
</dbReference>
<sequence>MFPVVSEIIRSGFMINSSFRRRTHLVQSFSVVFLYWFYVFSEIIFQLCLSLCIYMASSSGDSSGFTQLQNSGSEENTQMMLVDQRKRKRMQSNRESARRSRMKKQKHLDDLMAQVTQLRKDNNQILTTINVTTQHYLNVEAENSILRAQMMELNHRLDSLNEILNYINTSNGIFENDHHEDLQTSADHSFMNPLNLLYLNQPIMASPDLFQY</sequence>
<dbReference type="CDD" id="cd14702">
    <property type="entry name" value="bZIP_plant_GBF1"/>
    <property type="match status" value="1"/>
</dbReference>
<comment type="subcellular location">
    <subcellularLocation>
        <location evidence="1">Nucleus</location>
    </subcellularLocation>
</comment>
<dbReference type="GO" id="GO:0003700">
    <property type="term" value="F:DNA-binding transcription factor activity"/>
    <property type="evidence" value="ECO:0007669"/>
    <property type="project" value="InterPro"/>
</dbReference>
<feature type="region of interest" description="Disordered" evidence="7">
    <location>
        <begin position="65"/>
        <end position="103"/>
    </location>
</feature>
<feature type="domain" description="BZIP" evidence="8">
    <location>
        <begin position="83"/>
        <end position="146"/>
    </location>
</feature>
<organism evidence="9 10">
    <name type="scientific">Populus tomentosa</name>
    <name type="common">Chinese white poplar</name>
    <dbReference type="NCBI Taxonomy" id="118781"/>
    <lineage>
        <taxon>Eukaryota</taxon>
        <taxon>Viridiplantae</taxon>
        <taxon>Streptophyta</taxon>
        <taxon>Embryophyta</taxon>
        <taxon>Tracheophyta</taxon>
        <taxon>Spermatophyta</taxon>
        <taxon>Magnoliopsida</taxon>
        <taxon>eudicotyledons</taxon>
        <taxon>Gunneridae</taxon>
        <taxon>Pentapetalae</taxon>
        <taxon>rosids</taxon>
        <taxon>fabids</taxon>
        <taxon>Malpighiales</taxon>
        <taxon>Salicaceae</taxon>
        <taxon>Saliceae</taxon>
        <taxon>Populus</taxon>
    </lineage>
</organism>
<evidence type="ECO:0000313" key="9">
    <source>
        <dbReference type="EMBL" id="KAG6774655.1"/>
    </source>
</evidence>
<dbReference type="AlphaFoldDB" id="A0A8X8A517"/>
<evidence type="ECO:0000256" key="5">
    <source>
        <dbReference type="ARBA" id="ARBA00023242"/>
    </source>
</evidence>
<reference evidence="9" key="1">
    <citation type="journal article" date="2020" name="bioRxiv">
        <title>Hybrid origin of Populus tomentosa Carr. identified through genome sequencing and phylogenomic analysis.</title>
        <authorList>
            <person name="An X."/>
            <person name="Gao K."/>
            <person name="Chen Z."/>
            <person name="Li J."/>
            <person name="Yang X."/>
            <person name="Yang X."/>
            <person name="Zhou J."/>
            <person name="Guo T."/>
            <person name="Zhao T."/>
            <person name="Huang S."/>
            <person name="Miao D."/>
            <person name="Khan W.U."/>
            <person name="Rao P."/>
            <person name="Ye M."/>
            <person name="Lei B."/>
            <person name="Liao W."/>
            <person name="Wang J."/>
            <person name="Ji L."/>
            <person name="Li Y."/>
            <person name="Guo B."/>
            <person name="Mustafa N.S."/>
            <person name="Li S."/>
            <person name="Yun Q."/>
            <person name="Keller S.R."/>
            <person name="Mao J."/>
            <person name="Zhang R."/>
            <person name="Strauss S.H."/>
        </authorList>
    </citation>
    <scope>NUCLEOTIDE SEQUENCE</scope>
    <source>
        <strain evidence="9">GM15</strain>
        <tissue evidence="9">Leaf</tissue>
    </source>
</reference>
<evidence type="ECO:0000256" key="4">
    <source>
        <dbReference type="ARBA" id="ARBA00023163"/>
    </source>
</evidence>
<proteinExistence type="predicted"/>
<dbReference type="Pfam" id="PF00170">
    <property type="entry name" value="bZIP_1"/>
    <property type="match status" value="1"/>
</dbReference>
<dbReference type="GO" id="GO:0045893">
    <property type="term" value="P:positive regulation of DNA-templated transcription"/>
    <property type="evidence" value="ECO:0007669"/>
    <property type="project" value="TreeGrafter"/>
</dbReference>
<feature type="compositionally biased region" description="Polar residues" evidence="7">
    <location>
        <begin position="65"/>
        <end position="79"/>
    </location>
</feature>
<dbReference type="FunFam" id="1.20.5.170:FF:000020">
    <property type="entry name" value="BZIP transcription factor"/>
    <property type="match status" value="1"/>
</dbReference>